<dbReference type="InterPro" id="IPR029473">
    <property type="entry name" value="MOR2-PAG1_mid"/>
</dbReference>
<organism evidence="5">
    <name type="scientific">Cryptococcus deneoformans</name>
    <dbReference type="NCBI Taxonomy" id="40410"/>
    <lineage>
        <taxon>Eukaryota</taxon>
        <taxon>Fungi</taxon>
        <taxon>Dikarya</taxon>
        <taxon>Basidiomycota</taxon>
        <taxon>Agaricomycotina</taxon>
        <taxon>Tremellomycetes</taxon>
        <taxon>Tremellales</taxon>
        <taxon>Cryptococcaceae</taxon>
        <taxon>Cryptococcus</taxon>
        <taxon>Cryptococcus neoformans species complex</taxon>
    </lineage>
</organism>
<dbReference type="InterPro" id="IPR025481">
    <property type="entry name" value="Cell_Morphogen_C"/>
</dbReference>
<gene>
    <name evidence="5" type="primary">TAO3</name>
</gene>
<dbReference type="InterPro" id="IPR039867">
    <property type="entry name" value="Furry/Tao3/Mor2"/>
</dbReference>
<feature type="domain" description="Cell morphogenesis central region" evidence="4">
    <location>
        <begin position="1537"/>
        <end position="1730"/>
    </location>
</feature>
<reference evidence="5" key="1">
    <citation type="journal article" date="2012" name="PLoS Pathog.">
        <title>DNA Mutations Mediate Microevolution between Host-Adapted Forms of the Pathogenic Fungus Cryptococcus neoformans.</title>
        <authorList>
            <person name="Magditch D.A."/>
            <person name="Liu T.-B."/>
            <person name="Xue C."/>
            <person name="Idnurm A."/>
        </authorList>
    </citation>
    <scope>NUCLEOTIDE SEQUENCE</scope>
    <source>
        <strain evidence="5">ATCC 24067A</strain>
    </source>
</reference>
<dbReference type="PANTHER" id="PTHR12295:SF30">
    <property type="entry name" value="PROTEIN FURRY"/>
    <property type="match status" value="1"/>
</dbReference>
<feature type="region of interest" description="Disordered" evidence="1">
    <location>
        <begin position="138"/>
        <end position="187"/>
    </location>
</feature>
<dbReference type="Pfam" id="PF14222">
    <property type="entry name" value="MOR2-PAG1_N"/>
    <property type="match status" value="2"/>
</dbReference>
<feature type="domain" description="Cell morphogenesis protein N-terminal" evidence="2">
    <location>
        <begin position="745"/>
        <end position="970"/>
    </location>
</feature>
<feature type="compositionally biased region" description="Low complexity" evidence="1">
    <location>
        <begin position="288"/>
        <end position="299"/>
    </location>
</feature>
<protein>
    <submittedName>
        <fullName evidence="5">Tao3</fullName>
    </submittedName>
</protein>
<dbReference type="Pfam" id="PF14228">
    <property type="entry name" value="MOR2-PAG1_mid"/>
    <property type="match status" value="2"/>
</dbReference>
<name>H8WGD1_9TREE</name>
<feature type="compositionally biased region" description="Polar residues" evidence="1">
    <location>
        <begin position="304"/>
        <end position="335"/>
    </location>
</feature>
<evidence type="ECO:0000313" key="5">
    <source>
        <dbReference type="EMBL" id="ADY38376.1"/>
    </source>
</evidence>
<evidence type="ECO:0000256" key="1">
    <source>
        <dbReference type="SAM" id="MobiDB-lite"/>
    </source>
</evidence>
<feature type="domain" description="Cell morphogenesis central region" evidence="4">
    <location>
        <begin position="1788"/>
        <end position="1972"/>
    </location>
</feature>
<dbReference type="InterPro" id="IPR025614">
    <property type="entry name" value="Cell_morpho_N"/>
</dbReference>
<feature type="region of interest" description="Disordered" evidence="1">
    <location>
        <begin position="266"/>
        <end position="370"/>
    </location>
</feature>
<dbReference type="InterPro" id="IPR016024">
    <property type="entry name" value="ARM-type_fold"/>
</dbReference>
<sequence length="2401" mass="262831">MWWNAMGRTAQGKWWRSPLVACVRGDRRLRSQSTWIPCGTRGDAYVCESGGCLVVGRVRASRHGGNVRHQQRIYASLPSSTLQTTTVENDAPPSQDGRDRHPEYVFLLPSLLTLTLLDLEDDEDDFLPALARPVFGAASSTTSLPDTDSYGHRTNLSSDSSYPAKFGSTTPTRPALPKGSASFSANTGHGFGQDARLGKFSNASSSSLVTPGTSISSSLALTPGKKNGLASKGSLASFKNAFKSSNTAVPPVPMFDSRSGAPGYPALKNPFSRFDSPVSPKSAGFKISSKGKTPSTSSPAMARYQSSDGGRKYSITSSHRSQGGRSMTSQGSSNFRADDYPMPALPPIPTRQTPSRIGRHGSDAGSFMMGRRNGSADLDGLYSAATPAEEALRVVFKEFREMAGNKVHKVCARPLNSHPSLSSFLDIGVDPQFDSIVTSLSQCATRHARRVVDLLMSWCRDYCGNIGASEVRTHLDRSIGLQIKVEEAAAILQARKSSAARFIMNRVLIELLKIIPKDSLDQELGMTLEQNAFNAYRSEKIEDVMQFPHRKAVSQLQVELLGQLSKTRFLTVSDRFIRELSKYDTNQQPAKEAEAKIEHLLKGMRQLQLKVYPEEELELSAEFLQSLSAFFATAHGQSLKTAYAETLSYLLHPVVETATAEVNHPIWSQAVAVILERAIGMVSKARYWGSAFPLMVIVMGVSPRDGFMQQWQGVIDVILAKFKYGEELVSAFLGGRAVAGEGGADRATALVRAIDYTLRAIELEKAATWPQYPDFNKFGLEGYESSGEVLPFEAESKVEVRDLLKRCGPLFLNTLVDCDNDVRHLLLSNDAVTLSGHTSSNTMDNPLDSITVKHGDVYVSYSARFAARLRLMGAIIDTLPRCLPSDAKWGELASILSRATFSVDPKLCESAANALKRISQDPQKCLLLVTTYRGFVFETRHVFKDTFIGARLFESQFERVIRLWLDMLQSLVGHQRVAEAQAQADEEAPDLPSIESSQIAQIEGCALFLLCSSSATLRKLAGQILVAARNLESQQRMPSAAFRYSRISPDRSAMSRVLDSYEHAFSEADIVALGQIPWLSQPDRLRLETLVGTIKKEGNKLIQRIAESEHPRDGALWLAVLPHFIGKVAETLPNAAHELRSVVGGLVLRLQAHVAVVAGGAMRGTPSRNDGGYASTKSSTDVAVLAEHWRAYHSVLCVTLIPPNANGPSPSTPPVQRSTAKDMIILNQDAINSSGLFTYLTSLLGWEDPRFKDAAVHALGSIRQGMLRPLAEQLLTLARRLMDGTKVGGTSREGTTKKTPNANIWTALAHIFRLISPLVLDSKSSSHLANLSSMIGFVKLTYSLLSDRSVKEDFDLQNLRRSFCVVVENLTNALGKLDSSHRFLGEDMRGAIFKLCTEWCLVGRRPDVAKARESQMLQAAAGGYKGEKDRATYLDDLQNKTKLLSMAAAEAMAGLCQGKLISASDSSPAQQASEHIVEPLLVLRWIRGMFGSGNASHNVTGKRALFALLKYNWECERLLDEVLHQSFGEGEQFPLDSSFFGVVADLLSEGLITLPIEQIACLTLSKLGHPVPHIRQRAFQLIQTLLVLPEQQMAASKLLASVGSFSPVTYRKAQTILSAQLAGIYAENSFEFLSECTIRLSQLEAPRRQATLCIISPWAQHLEVLSDTSELEAEQVTRQLKALHNLVYLAVRFGDDYIEEVKAIIHSFVGSDTTQSENTTALVKFLFEQGGKRRSPDFVEHARRIIACLASRPAGDSIFEDICNFVEPNAMVALPDADVPPSPMSSLANLDTIMSAPSTKSQTFSTGQLALIFASELLPHRLGDIDLPQKLPALLHAALIQCDHPSSALREQAQTVLFQVLRAWICDVSRVPSKDAHTIWASAEHKVTSLARSGNIFWKSDDMGGTDVAFLAPANMTTFIVKILGILLPLQPKIRQHWGELALSWATTCPMRHLACRSFQVLRILSPKINPRMISDTLARLSSTIGSSSSEIQAFNSEVLRTFASIVQSLSPTEALAYPQIFWCSLACLTTPYENEFSEVIELLSHVLDKTNLSDPTVVQLLNSYRSTDWVGPSPYLQSLLLVGLRSSKTAFLTFDIIRRLTSASNDELIDDPNDRLIHGFIAALPWMLHSTDLGEPNEELAGMALDLAEIADQQGQASFSRLLTSFAKVRFRSKDDFIRQAASLLRDYMPTHALDIVTLLLGFVLNTYDWMREKSMQVLKLVLQSPEARAPLQAHGNELLQPLLRLLATEHASQALDVLDMPVTATAVPAGDNSTVSPGYGEVFGIVEESGWSVPKAKELSALTRENVRAVFNTCATETRAASAHFSVVQFADMRSFGPNASQVSLDIPASPFMNESVVMDNASIGDLVGALHNLGHFFEDEDGAAGTTGSTSPPLALRE</sequence>
<evidence type="ECO:0000259" key="2">
    <source>
        <dbReference type="Pfam" id="PF14222"/>
    </source>
</evidence>
<dbReference type="GO" id="GO:0005938">
    <property type="term" value="C:cell cortex"/>
    <property type="evidence" value="ECO:0007669"/>
    <property type="project" value="TreeGrafter"/>
</dbReference>
<feature type="compositionally biased region" description="Polar residues" evidence="1">
    <location>
        <begin position="138"/>
        <end position="172"/>
    </location>
</feature>
<dbReference type="PANTHER" id="PTHR12295">
    <property type="entry name" value="FURRY-RELATED"/>
    <property type="match status" value="1"/>
</dbReference>
<proteinExistence type="predicted"/>
<dbReference type="Pfam" id="PF14225">
    <property type="entry name" value="MOR2-PAG1_C"/>
    <property type="match status" value="1"/>
</dbReference>
<feature type="domain" description="Cell morphogenesis protein C-terminal" evidence="3">
    <location>
        <begin position="2019"/>
        <end position="2266"/>
    </location>
</feature>
<accession>H8WGD1</accession>
<dbReference type="SUPFAM" id="SSF48371">
    <property type="entry name" value="ARM repeat"/>
    <property type="match status" value="2"/>
</dbReference>
<evidence type="ECO:0000259" key="4">
    <source>
        <dbReference type="Pfam" id="PF14228"/>
    </source>
</evidence>
<feature type="domain" description="Cell morphogenesis protein N-terminal" evidence="2">
    <location>
        <begin position="495"/>
        <end position="723"/>
    </location>
</feature>
<dbReference type="GO" id="GO:0000902">
    <property type="term" value="P:cell morphogenesis"/>
    <property type="evidence" value="ECO:0007669"/>
    <property type="project" value="InterPro"/>
</dbReference>
<evidence type="ECO:0000259" key="3">
    <source>
        <dbReference type="Pfam" id="PF14225"/>
    </source>
</evidence>
<dbReference type="EMBL" id="GU903010">
    <property type="protein sequence ID" value="ADY38376.1"/>
    <property type="molecule type" value="Genomic_DNA"/>
</dbReference>
<dbReference type="GO" id="GO:0030427">
    <property type="term" value="C:site of polarized growth"/>
    <property type="evidence" value="ECO:0007669"/>
    <property type="project" value="TreeGrafter"/>
</dbReference>